<evidence type="ECO:0000259" key="7">
    <source>
        <dbReference type="PROSITE" id="PS50850"/>
    </source>
</evidence>
<feature type="transmembrane region" description="Helical" evidence="6">
    <location>
        <begin position="360"/>
        <end position="377"/>
    </location>
</feature>
<dbReference type="CDD" id="cd17353">
    <property type="entry name" value="MFS_OFA_like"/>
    <property type="match status" value="1"/>
</dbReference>
<dbReference type="Proteomes" id="UP000250928">
    <property type="component" value="Unassembled WGS sequence"/>
</dbReference>
<dbReference type="Gene3D" id="1.20.1250.20">
    <property type="entry name" value="MFS general substrate transporter like domains"/>
    <property type="match status" value="2"/>
</dbReference>
<evidence type="ECO:0000313" key="9">
    <source>
        <dbReference type="Proteomes" id="UP000250928"/>
    </source>
</evidence>
<feature type="transmembrane region" description="Helical" evidence="6">
    <location>
        <begin position="389"/>
        <end position="409"/>
    </location>
</feature>
<evidence type="ECO:0000256" key="2">
    <source>
        <dbReference type="ARBA" id="ARBA00022448"/>
    </source>
</evidence>
<evidence type="ECO:0000256" key="6">
    <source>
        <dbReference type="SAM" id="Phobius"/>
    </source>
</evidence>
<dbReference type="GO" id="GO:0016020">
    <property type="term" value="C:membrane"/>
    <property type="evidence" value="ECO:0007669"/>
    <property type="project" value="UniProtKB-SubCell"/>
</dbReference>
<gene>
    <name evidence="8" type="ORF">C3L24_13380</name>
</gene>
<feature type="transmembrane region" description="Helical" evidence="6">
    <location>
        <begin position="226"/>
        <end position="247"/>
    </location>
</feature>
<keyword evidence="2" id="KW-0813">Transport</keyword>
<dbReference type="Pfam" id="PF07690">
    <property type="entry name" value="MFS_1"/>
    <property type="match status" value="1"/>
</dbReference>
<dbReference type="InterPro" id="IPR052983">
    <property type="entry name" value="MFS_Riboflavin_Transporter"/>
</dbReference>
<name>A0A6N4DKN3_9GAMM</name>
<evidence type="ECO:0000256" key="4">
    <source>
        <dbReference type="ARBA" id="ARBA00022989"/>
    </source>
</evidence>
<dbReference type="SUPFAM" id="SSF103473">
    <property type="entry name" value="MFS general substrate transporter"/>
    <property type="match status" value="1"/>
</dbReference>
<feature type="transmembrane region" description="Helical" evidence="6">
    <location>
        <begin position="44"/>
        <end position="63"/>
    </location>
</feature>
<dbReference type="PANTHER" id="PTHR43385">
    <property type="entry name" value="RIBOFLAVIN TRANSPORTER RIBJ"/>
    <property type="match status" value="1"/>
</dbReference>
<dbReference type="EMBL" id="PQCO01000323">
    <property type="protein sequence ID" value="PUD98122.1"/>
    <property type="molecule type" value="Genomic_DNA"/>
</dbReference>
<comment type="subcellular location">
    <subcellularLocation>
        <location evidence="1">Membrane</location>
        <topology evidence="1">Multi-pass membrane protein</topology>
    </subcellularLocation>
</comment>
<keyword evidence="5 6" id="KW-0472">Membrane</keyword>
<feature type="domain" description="Major facilitator superfamily (MFS) profile" evidence="7">
    <location>
        <begin position="8"/>
        <end position="413"/>
    </location>
</feature>
<feature type="transmembrane region" description="Helical" evidence="6">
    <location>
        <begin position="267"/>
        <end position="288"/>
    </location>
</feature>
<feature type="transmembrane region" description="Helical" evidence="6">
    <location>
        <begin position="134"/>
        <end position="152"/>
    </location>
</feature>
<evidence type="ECO:0000256" key="5">
    <source>
        <dbReference type="ARBA" id="ARBA00023136"/>
    </source>
</evidence>
<evidence type="ECO:0000313" key="8">
    <source>
        <dbReference type="EMBL" id="PUD98122.1"/>
    </source>
</evidence>
<dbReference type="AlphaFoldDB" id="A0A6N4DKN3"/>
<dbReference type="InterPro" id="IPR020846">
    <property type="entry name" value="MFS_dom"/>
</dbReference>
<feature type="transmembrane region" description="Helical" evidence="6">
    <location>
        <begin position="326"/>
        <end position="348"/>
    </location>
</feature>
<proteinExistence type="predicted"/>
<dbReference type="PANTHER" id="PTHR43385:SF1">
    <property type="entry name" value="RIBOFLAVIN TRANSPORTER RIBJ"/>
    <property type="match status" value="1"/>
</dbReference>
<accession>A0A6N4DKN3</accession>
<organism evidence="8 9">
    <name type="scientific">Candidatus Sedimenticola endophacoides</name>
    <dbReference type="NCBI Taxonomy" id="2548426"/>
    <lineage>
        <taxon>Bacteria</taxon>
        <taxon>Pseudomonadati</taxon>
        <taxon>Pseudomonadota</taxon>
        <taxon>Gammaproteobacteria</taxon>
        <taxon>Chromatiales</taxon>
        <taxon>Sedimenticolaceae</taxon>
        <taxon>Sedimenticola</taxon>
    </lineage>
</organism>
<dbReference type="InterPro" id="IPR036259">
    <property type="entry name" value="MFS_trans_sf"/>
</dbReference>
<feature type="transmembrane region" description="Helical" evidence="6">
    <location>
        <begin position="75"/>
        <end position="93"/>
    </location>
</feature>
<feature type="transmembrane region" description="Helical" evidence="6">
    <location>
        <begin position="172"/>
        <end position="191"/>
    </location>
</feature>
<evidence type="ECO:0000256" key="3">
    <source>
        <dbReference type="ARBA" id="ARBA00022692"/>
    </source>
</evidence>
<evidence type="ECO:0000256" key="1">
    <source>
        <dbReference type="ARBA" id="ARBA00004141"/>
    </source>
</evidence>
<feature type="transmembrane region" description="Helical" evidence="6">
    <location>
        <begin position="300"/>
        <end position="320"/>
    </location>
</feature>
<protein>
    <submittedName>
        <fullName evidence="8">MFS transporter</fullName>
    </submittedName>
</protein>
<comment type="caution">
    <text evidence="8">The sequence shown here is derived from an EMBL/GenBank/DDBJ whole genome shotgun (WGS) entry which is preliminary data.</text>
</comment>
<keyword evidence="3 6" id="KW-0812">Transmembrane</keyword>
<keyword evidence="4 6" id="KW-1133">Transmembrane helix</keyword>
<dbReference type="PROSITE" id="PS50850">
    <property type="entry name" value="MFS"/>
    <property type="match status" value="1"/>
</dbReference>
<dbReference type="GO" id="GO:0022857">
    <property type="term" value="F:transmembrane transporter activity"/>
    <property type="evidence" value="ECO:0007669"/>
    <property type="project" value="InterPro"/>
</dbReference>
<feature type="transmembrane region" description="Helical" evidence="6">
    <location>
        <begin position="99"/>
        <end position="122"/>
    </location>
</feature>
<reference evidence="8 9" key="1">
    <citation type="submission" date="2018-01" db="EMBL/GenBank/DDBJ databases">
        <title>Novel co-symbiosis in the lucinid bivalve Phacoides pectinatus.</title>
        <authorList>
            <person name="Lim S.J."/>
            <person name="Davis B.G."/>
            <person name="Gill D.E."/>
            <person name="Engel A.S."/>
            <person name="Anderson L.C."/>
            <person name="Campbell B.J."/>
        </authorList>
    </citation>
    <scope>NUCLEOTIDE SEQUENCE [LARGE SCALE GENOMIC DNA]</scope>
    <source>
        <strain evidence="8">N3_P5</strain>
    </source>
</reference>
<sequence>MNEVRVMNRWWVVLGAVLIQLCLGAIYAWSVFTPALKEAGWSKLDTQIVFAVGLASFALVMVFAGSRLQRWGPRVLALSGGLTLGAGYLLAGLGGADSFWGVCLGVGLIGGAGIGLGYVVPIAVGMRWFPEHKGMITGLAVAGFGFGAMGWVKMAGSWGNLIADLGLAQTLMLYGVAFAVLVALGSIWMVMPPANWQPPGYGAPQRRAGAGGEDFTPGEMLNTPQFYLIFLTFAVSAGAGLMSIGLMKLYPMEALQANGYPLAEASAIAGTAMALFFSIANGVGRIVWGSLSDRWGRKRSVVYMAGSQGLILLLFTSMAGNEFLRYLGAALIGFNFGGNFALFPALTADEFGNGAVGKNYPLVFLSYGVGGILFPVLGGQLGDMGNFPLAFSICGGACLVGGMVAALVFPPHRDEAHQPFSVHGFLHHAHLFDHEKEDDLF</sequence>
<dbReference type="InterPro" id="IPR011701">
    <property type="entry name" value="MFS"/>
</dbReference>